<dbReference type="InterPro" id="IPR050273">
    <property type="entry name" value="GppA/Ppx_hydrolase"/>
</dbReference>
<evidence type="ECO:0000259" key="2">
    <source>
        <dbReference type="Pfam" id="PF02541"/>
    </source>
</evidence>
<dbReference type="SUPFAM" id="SSF56601">
    <property type="entry name" value="beta-lactamase/transpeptidase-like"/>
    <property type="match status" value="1"/>
</dbReference>
<protein>
    <submittedName>
        <fullName evidence="4">Ppx-GppA-domain-containing protein</fullName>
    </submittedName>
</protein>
<dbReference type="InterPro" id="IPR003695">
    <property type="entry name" value="Ppx_GppA_N"/>
</dbReference>
<dbReference type="Gene3D" id="3.30.420.150">
    <property type="entry name" value="Exopolyphosphatase. Domain 2"/>
    <property type="match status" value="1"/>
</dbReference>
<dbReference type="PANTHER" id="PTHR30005:SF0">
    <property type="entry name" value="RETROGRADE REGULATION PROTEIN 2"/>
    <property type="match status" value="1"/>
</dbReference>
<dbReference type="AlphaFoldDB" id="A0A4S9BFH3"/>
<dbReference type="InterPro" id="IPR043129">
    <property type="entry name" value="ATPase_NBD"/>
</dbReference>
<evidence type="ECO:0000313" key="4">
    <source>
        <dbReference type="EMBL" id="THW91123.1"/>
    </source>
</evidence>
<dbReference type="Gene3D" id="3.30.420.40">
    <property type="match status" value="1"/>
</dbReference>
<accession>A0A4S9BFH3</accession>
<comment type="caution">
    <text evidence="4">The sequence shown here is derived from an EMBL/GenBank/DDBJ whole genome shotgun (WGS) entry which is preliminary data.</text>
</comment>
<evidence type="ECO:0000259" key="3">
    <source>
        <dbReference type="Pfam" id="PF23566"/>
    </source>
</evidence>
<dbReference type="SUPFAM" id="SSF53067">
    <property type="entry name" value="Actin-like ATPase domain"/>
    <property type="match status" value="2"/>
</dbReference>
<dbReference type="InterPro" id="IPR057512">
    <property type="entry name" value="RTG2_C"/>
</dbReference>
<gene>
    <name evidence="4" type="ORF">D6D15_04105</name>
</gene>
<organism evidence="4 5">
    <name type="scientific">Aureobasidium pullulans</name>
    <name type="common">Black yeast</name>
    <name type="synonym">Pullularia pullulans</name>
    <dbReference type="NCBI Taxonomy" id="5580"/>
    <lineage>
        <taxon>Eukaryota</taxon>
        <taxon>Fungi</taxon>
        <taxon>Dikarya</taxon>
        <taxon>Ascomycota</taxon>
        <taxon>Pezizomycotina</taxon>
        <taxon>Dothideomycetes</taxon>
        <taxon>Dothideomycetidae</taxon>
        <taxon>Dothideales</taxon>
        <taxon>Saccotheciaceae</taxon>
        <taxon>Aureobasidium</taxon>
    </lineage>
</organism>
<dbReference type="Gene3D" id="3.40.710.10">
    <property type="entry name" value="DD-peptidase/beta-lactamase superfamily"/>
    <property type="match status" value="1"/>
</dbReference>
<dbReference type="FunFam" id="3.30.420.40:FF:000191">
    <property type="entry name" value="Retrograde regulation protein 2"/>
    <property type="match status" value="1"/>
</dbReference>
<reference evidence="4 5" key="1">
    <citation type="submission" date="2018-10" db="EMBL/GenBank/DDBJ databases">
        <title>Fifty Aureobasidium pullulans genomes reveal a recombining polyextremotolerant generalist.</title>
        <authorList>
            <person name="Gostincar C."/>
            <person name="Turk M."/>
            <person name="Zajc J."/>
            <person name="Gunde-Cimerman N."/>
        </authorList>
    </citation>
    <scope>NUCLEOTIDE SEQUENCE [LARGE SCALE GENOMIC DNA]</scope>
    <source>
        <strain evidence="4 5">EXF-10507</strain>
    </source>
</reference>
<feature type="domain" description="Beta-lactamase-related" evidence="1">
    <location>
        <begin position="707"/>
        <end position="1076"/>
    </location>
</feature>
<evidence type="ECO:0000259" key="1">
    <source>
        <dbReference type="Pfam" id="PF00144"/>
    </source>
</evidence>
<evidence type="ECO:0000313" key="5">
    <source>
        <dbReference type="Proteomes" id="UP000304928"/>
    </source>
</evidence>
<sequence length="1104" mass="122475">MADICLLVTRHLSRPRKLITLGHQGASSFTMGGGHEIPYRHAITSQQSTSEPEWNKGLWGLVDMGSNGIRLSITDQSAPTTRVLPTVYAYRNKISLYEAQYDENGTKIPISAAVMDDVISMLLRFQIFCADFRVPPEQIEIVATEATRAAINSAEFVEKIRKETGIKMRLLSKEDEGRIGAYGVASSFSSVRGLVMDMGGGSTQITWMIAKGGETQISPVSAVSFPYGAAALTRRLEELKKGKSKHEAHKAREEFRAQVKTQFQEAYSKIQVPKELVKDAMKNGGFRLYLTGGGFRGWGYLLLHHEQVAGGGYPFSIINGFTAQKDEFEDTEKMKEIAREAKEIFRVSDRRRGQVPAVSFLVSVLAEAIPHGIREAHFCQGGVREGVLYNRLPAEIRAQDPLEVATRDMAKPISPKLAALVTQSLPSGTEIHAGVPESIDVHMIRAFANMFYFHANMNKEVSSTSALYSTGTGILCSTHGSSHADRALLALMLEARYEGELAPRETDYRDQLIRLVSNEEAWWTQYIGVIGLILSRAFPAGVVQDDLYDIHTSTILKKPEIRISSEYVDTLGKRGDKEGLMVTFTLVWQTENRDDPMEVKETLERHIKDLVKVGRKKHAVNGWRIKVGAQVKDDYPNDLKAYKALTQSTEENTYVNPYQENQRGCLCRNAAQISPAITPQCLGCQAGTRETAIAVPASLDINMSPFEQKFEQAVKDGVFSGAILMAKDKSEAGKLDYAKSFGTRSMGENAKPLDLNTPLFLASMTKLLTSIACMQLIERGLITLDTDVSSIIPDLAAQPILHGFDADDKPILSDRKNPIKFVHLLTHSAGTAYDKMVPVLEKYRDQQGQPEDRASMTTKCVYPLLFEPGTYWSYGTGIDWAGKVLEKLTSQTLQAYMDDNIFAPLGVDRIKFTPFLTEEMKKEKATIGLRIGEEGNLINLPDTKNIDYGDAECFGGHGGYADLSQYFKILESLLFDDEKLLKKESTKIVFSPQLTKESRKGINQVFRKPEVVSLFVGSFPKEVEYDWGVGGVLIDSDDAAQRKRGTMIWSGMPNLFWFVDREAGVCGLFGTQVFPPGDKKVGEMIDLFEKEIYDRAAGAGGAKL</sequence>
<dbReference type="Pfam" id="PF00144">
    <property type="entry name" value="Beta-lactamase"/>
    <property type="match status" value="1"/>
</dbReference>
<feature type="domain" description="RTG2 C-terminal" evidence="3">
    <location>
        <begin position="400"/>
        <end position="632"/>
    </location>
</feature>
<feature type="domain" description="Ppx/GppA phosphatase N-terminal" evidence="2">
    <location>
        <begin position="84"/>
        <end position="394"/>
    </location>
</feature>
<dbReference type="PANTHER" id="PTHR30005">
    <property type="entry name" value="EXOPOLYPHOSPHATASE"/>
    <property type="match status" value="1"/>
</dbReference>
<dbReference type="Proteomes" id="UP000304928">
    <property type="component" value="Unassembled WGS sequence"/>
</dbReference>
<dbReference type="Pfam" id="PF23566">
    <property type="entry name" value="RTG2_C"/>
    <property type="match status" value="1"/>
</dbReference>
<dbReference type="GO" id="GO:0006357">
    <property type="term" value="P:regulation of transcription by RNA polymerase II"/>
    <property type="evidence" value="ECO:0007669"/>
    <property type="project" value="TreeGrafter"/>
</dbReference>
<dbReference type="InterPro" id="IPR012338">
    <property type="entry name" value="Beta-lactam/transpept-like"/>
</dbReference>
<dbReference type="EMBL" id="QZAR01000055">
    <property type="protein sequence ID" value="THW91123.1"/>
    <property type="molecule type" value="Genomic_DNA"/>
</dbReference>
<proteinExistence type="predicted"/>
<dbReference type="InterPro" id="IPR001466">
    <property type="entry name" value="Beta-lactam-related"/>
</dbReference>
<name>A0A4S9BFH3_AURPU</name>
<dbReference type="Pfam" id="PF02541">
    <property type="entry name" value="Ppx-GppA"/>
    <property type="match status" value="1"/>
</dbReference>